<sequence length="51" mass="5757">MDEFQMPCGCYILYELDEVWDYGYGGEVIDRQVLGAAHMSAPCRQHGGTDE</sequence>
<dbReference type="Proteomes" id="UP000225918">
    <property type="component" value="Segment"/>
</dbReference>
<dbReference type="EMBL" id="MF141539">
    <property type="protein sequence ID" value="ASR77162.1"/>
    <property type="molecule type" value="Genomic_DNA"/>
</dbReference>
<organism evidence="1 2">
    <name type="scientific">Mycobacterium phage MyraDee</name>
    <dbReference type="NCBI Taxonomy" id="2024303"/>
    <lineage>
        <taxon>Viruses</taxon>
        <taxon>Duplodnaviria</taxon>
        <taxon>Heunggongvirae</taxon>
        <taxon>Uroviricota</taxon>
        <taxon>Caudoviricetes</taxon>
        <taxon>Myradeevirus</taxon>
        <taxon>Myradeevirus MyraDee</taxon>
    </lineage>
</organism>
<name>A0A222YXY4_9CAUD</name>
<proteinExistence type="predicted"/>
<accession>A0A222YXY4</accession>
<reference evidence="2" key="1">
    <citation type="submission" date="2017-05" db="EMBL/GenBank/DDBJ databases">
        <authorList>
            <person name="Song R."/>
            <person name="Chenine A.L."/>
            <person name="Ruprecht R.M."/>
        </authorList>
    </citation>
    <scope>NUCLEOTIDE SEQUENCE [LARGE SCALE GENOMIC DNA]</scope>
</reference>
<protein>
    <submittedName>
        <fullName evidence="1">Uncharacterized protein</fullName>
    </submittedName>
</protein>
<keyword evidence="2" id="KW-1185">Reference proteome</keyword>
<gene>
    <name evidence="1" type="ORF">SEA_MYRADEE_55</name>
</gene>
<evidence type="ECO:0000313" key="2">
    <source>
        <dbReference type="Proteomes" id="UP000225918"/>
    </source>
</evidence>
<evidence type="ECO:0000313" key="1">
    <source>
        <dbReference type="EMBL" id="ASR77162.1"/>
    </source>
</evidence>